<gene>
    <name evidence="1" type="ORF">DPMN_167121</name>
</gene>
<reference evidence="1" key="1">
    <citation type="journal article" date="2019" name="bioRxiv">
        <title>The Genome of the Zebra Mussel, Dreissena polymorpha: A Resource for Invasive Species Research.</title>
        <authorList>
            <person name="McCartney M.A."/>
            <person name="Auch B."/>
            <person name="Kono T."/>
            <person name="Mallez S."/>
            <person name="Zhang Y."/>
            <person name="Obille A."/>
            <person name="Becker A."/>
            <person name="Abrahante J.E."/>
            <person name="Garbe J."/>
            <person name="Badalamenti J.P."/>
            <person name="Herman A."/>
            <person name="Mangelson H."/>
            <person name="Liachko I."/>
            <person name="Sullivan S."/>
            <person name="Sone E.D."/>
            <person name="Koren S."/>
            <person name="Silverstein K.A.T."/>
            <person name="Beckman K.B."/>
            <person name="Gohl D.M."/>
        </authorList>
    </citation>
    <scope>NUCLEOTIDE SEQUENCE</scope>
    <source>
        <strain evidence="1">Duluth1</strain>
        <tissue evidence="1">Whole animal</tissue>
    </source>
</reference>
<dbReference type="AlphaFoldDB" id="A0A9D4F3B1"/>
<evidence type="ECO:0000313" key="1">
    <source>
        <dbReference type="EMBL" id="KAH3788955.1"/>
    </source>
</evidence>
<accession>A0A9D4F3B1</accession>
<comment type="caution">
    <text evidence="1">The sequence shown here is derived from an EMBL/GenBank/DDBJ whole genome shotgun (WGS) entry which is preliminary data.</text>
</comment>
<protein>
    <submittedName>
        <fullName evidence="1">Uncharacterized protein</fullName>
    </submittedName>
</protein>
<dbReference type="EMBL" id="JAIWYP010000008">
    <property type="protein sequence ID" value="KAH3788955.1"/>
    <property type="molecule type" value="Genomic_DNA"/>
</dbReference>
<reference evidence="1" key="2">
    <citation type="submission" date="2020-11" db="EMBL/GenBank/DDBJ databases">
        <authorList>
            <person name="McCartney M.A."/>
            <person name="Auch B."/>
            <person name="Kono T."/>
            <person name="Mallez S."/>
            <person name="Becker A."/>
            <person name="Gohl D.M."/>
            <person name="Silverstein K.A.T."/>
            <person name="Koren S."/>
            <person name="Bechman K.B."/>
            <person name="Herman A."/>
            <person name="Abrahante J.E."/>
            <person name="Garbe J."/>
        </authorList>
    </citation>
    <scope>NUCLEOTIDE SEQUENCE</scope>
    <source>
        <strain evidence="1">Duluth1</strain>
        <tissue evidence="1">Whole animal</tissue>
    </source>
</reference>
<evidence type="ECO:0000313" key="2">
    <source>
        <dbReference type="Proteomes" id="UP000828390"/>
    </source>
</evidence>
<name>A0A9D4F3B1_DREPO</name>
<dbReference type="Proteomes" id="UP000828390">
    <property type="component" value="Unassembled WGS sequence"/>
</dbReference>
<sequence length="56" mass="6163">MDHYQDYLKKSKRFANLTTTGKSHAVQVVGAVRCGKADKAERAAEVLVTARTTSPR</sequence>
<organism evidence="1 2">
    <name type="scientific">Dreissena polymorpha</name>
    <name type="common">Zebra mussel</name>
    <name type="synonym">Mytilus polymorpha</name>
    <dbReference type="NCBI Taxonomy" id="45954"/>
    <lineage>
        <taxon>Eukaryota</taxon>
        <taxon>Metazoa</taxon>
        <taxon>Spiralia</taxon>
        <taxon>Lophotrochozoa</taxon>
        <taxon>Mollusca</taxon>
        <taxon>Bivalvia</taxon>
        <taxon>Autobranchia</taxon>
        <taxon>Heteroconchia</taxon>
        <taxon>Euheterodonta</taxon>
        <taxon>Imparidentia</taxon>
        <taxon>Neoheterodontei</taxon>
        <taxon>Myida</taxon>
        <taxon>Dreissenoidea</taxon>
        <taxon>Dreissenidae</taxon>
        <taxon>Dreissena</taxon>
    </lineage>
</organism>
<proteinExistence type="predicted"/>
<keyword evidence="2" id="KW-1185">Reference proteome</keyword>